<dbReference type="InterPro" id="IPR028082">
    <property type="entry name" value="Peripla_BP_I"/>
</dbReference>
<dbReference type="EMBL" id="BART01030834">
    <property type="protein sequence ID" value="GAH07756.1"/>
    <property type="molecule type" value="Genomic_DNA"/>
</dbReference>
<dbReference type="SUPFAM" id="SSF53822">
    <property type="entry name" value="Periplasmic binding protein-like I"/>
    <property type="match status" value="1"/>
</dbReference>
<dbReference type="GO" id="GO:0003700">
    <property type="term" value="F:DNA-binding transcription factor activity"/>
    <property type="evidence" value="ECO:0007669"/>
    <property type="project" value="TreeGrafter"/>
</dbReference>
<dbReference type="Gene3D" id="1.10.260.40">
    <property type="entry name" value="lambda repressor-like DNA-binding domains"/>
    <property type="match status" value="1"/>
</dbReference>
<accession>X1CHF9</accession>
<gene>
    <name evidence="5" type="ORF">S01H4_53707</name>
</gene>
<dbReference type="GO" id="GO:0000976">
    <property type="term" value="F:transcription cis-regulatory region binding"/>
    <property type="evidence" value="ECO:0007669"/>
    <property type="project" value="TreeGrafter"/>
</dbReference>
<feature type="domain" description="HTH lacI-type" evidence="4">
    <location>
        <begin position="11"/>
        <end position="65"/>
    </location>
</feature>
<name>X1CHF9_9ZZZZ</name>
<reference evidence="5" key="1">
    <citation type="journal article" date="2014" name="Front. Microbiol.">
        <title>High frequency of phylogenetically diverse reductive dehalogenase-homologous genes in deep subseafloor sedimentary metagenomes.</title>
        <authorList>
            <person name="Kawai M."/>
            <person name="Futagami T."/>
            <person name="Toyoda A."/>
            <person name="Takaki Y."/>
            <person name="Nishi S."/>
            <person name="Hori S."/>
            <person name="Arai W."/>
            <person name="Tsubouchi T."/>
            <person name="Morono Y."/>
            <person name="Uchiyama I."/>
            <person name="Ito T."/>
            <person name="Fujiyama A."/>
            <person name="Inagaki F."/>
            <person name="Takami H."/>
        </authorList>
    </citation>
    <scope>NUCLEOTIDE SEQUENCE</scope>
    <source>
        <strain evidence="5">Expedition CK06-06</strain>
    </source>
</reference>
<dbReference type="SMART" id="SM00354">
    <property type="entry name" value="HTH_LACI"/>
    <property type="match status" value="1"/>
</dbReference>
<evidence type="ECO:0000259" key="4">
    <source>
        <dbReference type="PROSITE" id="PS50932"/>
    </source>
</evidence>
<dbReference type="PROSITE" id="PS50932">
    <property type="entry name" value="HTH_LACI_2"/>
    <property type="match status" value="1"/>
</dbReference>
<dbReference type="AlphaFoldDB" id="X1CHF9"/>
<keyword evidence="1" id="KW-0805">Transcription regulation</keyword>
<dbReference type="PANTHER" id="PTHR30146:SF109">
    <property type="entry name" value="HTH-TYPE TRANSCRIPTIONAL REGULATOR GALS"/>
    <property type="match status" value="1"/>
</dbReference>
<proteinExistence type="predicted"/>
<dbReference type="Pfam" id="PF00356">
    <property type="entry name" value="LacI"/>
    <property type="match status" value="1"/>
</dbReference>
<dbReference type="InterPro" id="IPR000843">
    <property type="entry name" value="HTH_LacI"/>
</dbReference>
<dbReference type="SUPFAM" id="SSF47413">
    <property type="entry name" value="lambda repressor-like DNA-binding domains"/>
    <property type="match status" value="1"/>
</dbReference>
<protein>
    <recommendedName>
        <fullName evidence="4">HTH lacI-type domain-containing protein</fullName>
    </recommendedName>
</protein>
<evidence type="ECO:0000256" key="1">
    <source>
        <dbReference type="ARBA" id="ARBA00023015"/>
    </source>
</evidence>
<dbReference type="CDD" id="cd06267">
    <property type="entry name" value="PBP1_LacI_sugar_binding-like"/>
    <property type="match status" value="1"/>
</dbReference>
<dbReference type="PANTHER" id="PTHR30146">
    <property type="entry name" value="LACI-RELATED TRANSCRIPTIONAL REPRESSOR"/>
    <property type="match status" value="1"/>
</dbReference>
<sequence length="185" mass="21052">MLYIKEKDQKVNIKYLAKIANVSIMTVSRALRKAPGVSKKNIEKINSLAKKLNYYPDFVAKNLRLNKTNTIGIIFNDVKNPFYSDVIWAIHEKLHESNYSMLISFSNWDINLERESISNLISKKVDGIIMSPVSEKDDNLKLLLNKNIEIVFVDSVSGYEGISYSSTSHKKAAYIGTDYLIKCGH</sequence>
<organism evidence="5">
    <name type="scientific">marine sediment metagenome</name>
    <dbReference type="NCBI Taxonomy" id="412755"/>
    <lineage>
        <taxon>unclassified sequences</taxon>
        <taxon>metagenomes</taxon>
        <taxon>ecological metagenomes</taxon>
    </lineage>
</organism>
<dbReference type="Pfam" id="PF13407">
    <property type="entry name" value="Peripla_BP_4"/>
    <property type="match status" value="1"/>
</dbReference>
<keyword evidence="3" id="KW-0804">Transcription</keyword>
<dbReference type="Gene3D" id="3.40.50.2300">
    <property type="match status" value="1"/>
</dbReference>
<feature type="non-terminal residue" evidence="5">
    <location>
        <position position="185"/>
    </location>
</feature>
<evidence type="ECO:0000313" key="5">
    <source>
        <dbReference type="EMBL" id="GAH07756.1"/>
    </source>
</evidence>
<evidence type="ECO:0000256" key="2">
    <source>
        <dbReference type="ARBA" id="ARBA00023125"/>
    </source>
</evidence>
<evidence type="ECO:0000256" key="3">
    <source>
        <dbReference type="ARBA" id="ARBA00023163"/>
    </source>
</evidence>
<dbReference type="InterPro" id="IPR025997">
    <property type="entry name" value="SBP_2_dom"/>
</dbReference>
<dbReference type="InterPro" id="IPR010982">
    <property type="entry name" value="Lambda_DNA-bd_dom_sf"/>
</dbReference>
<dbReference type="CDD" id="cd01392">
    <property type="entry name" value="HTH_LacI"/>
    <property type="match status" value="1"/>
</dbReference>
<comment type="caution">
    <text evidence="5">The sequence shown here is derived from an EMBL/GenBank/DDBJ whole genome shotgun (WGS) entry which is preliminary data.</text>
</comment>
<keyword evidence="2" id="KW-0238">DNA-binding</keyword>